<evidence type="ECO:0000256" key="12">
    <source>
        <dbReference type="ARBA" id="ARBA00043721"/>
    </source>
</evidence>
<comment type="catalytic activity">
    <reaction evidence="11">
        <text>1D-myo-inositol 1,2-bisphosphate + H2O = 1D-myo-inositol 2-phosphate + phosphate</text>
        <dbReference type="Rhea" id="RHEA:77135"/>
        <dbReference type="ChEBI" id="CHEBI:15377"/>
        <dbReference type="ChEBI" id="CHEBI:43474"/>
        <dbReference type="ChEBI" id="CHEBI:84142"/>
        <dbReference type="ChEBI" id="CHEBI:195539"/>
    </reaction>
    <physiologicalReaction direction="left-to-right" evidence="11">
        <dbReference type="Rhea" id="RHEA:77136"/>
    </physiologicalReaction>
</comment>
<feature type="transmembrane region" description="Helical" evidence="17">
    <location>
        <begin position="69"/>
        <end position="87"/>
    </location>
</feature>
<keyword evidence="4" id="KW-0964">Secreted</keyword>
<evidence type="ECO:0000256" key="15">
    <source>
        <dbReference type="ARBA" id="ARBA00044106"/>
    </source>
</evidence>
<evidence type="ECO:0000256" key="1">
    <source>
        <dbReference type="ARBA" id="ARBA00004613"/>
    </source>
</evidence>
<evidence type="ECO:0000256" key="5">
    <source>
        <dbReference type="ARBA" id="ARBA00022801"/>
    </source>
</evidence>
<dbReference type="Gene3D" id="3.40.50.1240">
    <property type="entry name" value="Phosphoglycerate mutase-like"/>
    <property type="match status" value="1"/>
</dbReference>
<organism evidence="18 19">
    <name type="scientific">Amorphotheca resinae ATCC 22711</name>
    <dbReference type="NCBI Taxonomy" id="857342"/>
    <lineage>
        <taxon>Eukaryota</taxon>
        <taxon>Fungi</taxon>
        <taxon>Dikarya</taxon>
        <taxon>Ascomycota</taxon>
        <taxon>Pezizomycotina</taxon>
        <taxon>Leotiomycetes</taxon>
        <taxon>Helotiales</taxon>
        <taxon>Amorphothecaceae</taxon>
        <taxon>Amorphotheca</taxon>
    </lineage>
</organism>
<name>A0A2T3BBA5_AMORE</name>
<proteinExistence type="inferred from homology"/>
<keyword evidence="7" id="KW-0325">Glycoprotein</keyword>
<protein>
    <recommendedName>
        <fullName evidence="15">Phytase A</fullName>
        <ecNumber evidence="3">3.1.3.8</ecNumber>
    </recommendedName>
    <alternativeName>
        <fullName evidence="16">Histidine acid phosphatase phyA</fullName>
    </alternativeName>
    <alternativeName>
        <fullName evidence="9">Myo-inositol hexakisphosphate phosphohydrolase A</fullName>
    </alternativeName>
    <alternativeName>
        <fullName evidence="8">Myo-inositol-hexaphosphate 3-phosphohydrolase A</fullName>
    </alternativeName>
</protein>
<evidence type="ECO:0000256" key="4">
    <source>
        <dbReference type="ARBA" id="ARBA00022525"/>
    </source>
</evidence>
<evidence type="ECO:0000256" key="11">
    <source>
        <dbReference type="ARBA" id="ARBA00043675"/>
    </source>
</evidence>
<reference evidence="18 19" key="1">
    <citation type="journal article" date="2018" name="New Phytol.">
        <title>Comparative genomics and transcriptomics depict ericoid mycorrhizal fungi as versatile saprotrophs and plant mutualists.</title>
        <authorList>
            <person name="Martino E."/>
            <person name="Morin E."/>
            <person name="Grelet G.A."/>
            <person name="Kuo A."/>
            <person name="Kohler A."/>
            <person name="Daghino S."/>
            <person name="Barry K.W."/>
            <person name="Cichocki N."/>
            <person name="Clum A."/>
            <person name="Dockter R.B."/>
            <person name="Hainaut M."/>
            <person name="Kuo R.C."/>
            <person name="LaButti K."/>
            <person name="Lindahl B.D."/>
            <person name="Lindquist E.A."/>
            <person name="Lipzen A."/>
            <person name="Khouja H.R."/>
            <person name="Magnuson J."/>
            <person name="Murat C."/>
            <person name="Ohm R.A."/>
            <person name="Singer S.W."/>
            <person name="Spatafora J.W."/>
            <person name="Wang M."/>
            <person name="Veneault-Fourrey C."/>
            <person name="Henrissat B."/>
            <person name="Grigoriev I.V."/>
            <person name="Martin F.M."/>
            <person name="Perotto S."/>
        </authorList>
    </citation>
    <scope>NUCLEOTIDE SEQUENCE [LARGE SCALE GENOMIC DNA]</scope>
    <source>
        <strain evidence="18 19">ATCC 22711</strain>
    </source>
</reference>
<evidence type="ECO:0000256" key="13">
    <source>
        <dbReference type="ARBA" id="ARBA00043748"/>
    </source>
</evidence>
<dbReference type="OrthoDB" id="6509975at2759"/>
<evidence type="ECO:0000313" key="18">
    <source>
        <dbReference type="EMBL" id="PSS25559.1"/>
    </source>
</evidence>
<evidence type="ECO:0000256" key="9">
    <source>
        <dbReference type="ARBA" id="ARBA00042300"/>
    </source>
</evidence>
<dbReference type="PANTHER" id="PTHR20963">
    <property type="entry name" value="MULTIPLE INOSITOL POLYPHOSPHATE PHOSPHATASE-RELATED"/>
    <property type="match status" value="1"/>
</dbReference>
<sequence length="531" mass="59424">MKRAYTAALTGQGGEGKHKYEELLSLAEEADRGSRAPERTSMEKDTVKLSLVEVEGHPKNFSKRQKCRWHILVAGIIGTLLLLYWTVVPYGPPAPLSCDTWQHGFMCQPEISQFWGQYSPYFTVPSEIPTEVPDQCQISFVQILSRHGARDPTASKTKRYNATVQKIHANATSYSKDYAFIKDYEYTLGADLLSVFGEQQMVNSGKKFYYRYQDLARHVTPFIRSSGQDRVVESAQNWTQGFHDARLVDLPSAHDGYPYSILVISEDAGQNNTLDHGLCTVFENSTVGDSAQKEWVDAFIPPITTRLNMNLPGANLTDEDTIHVMDLCPFNTVASPIGTLSPFCNLFTEQEWRSYDYYQSLGKYYGYSWGNPLGATQGVGFTNELIARLTATPVDDHTSTNHTLDDSEETFPIGAETALYADFSHDNDLTGIFSAMGLYNETQPLLNTTLEDVQEMKGYSASWTVPFAARAYFEKMTCVGEPEEYVRVLVNDRVLPLKTCGGDEFGRCTLTAFLESLSFAKAGGHWEECSV</sequence>
<dbReference type="PROSITE" id="PS00778">
    <property type="entry name" value="HIS_ACID_PHOSPHAT_2"/>
    <property type="match status" value="1"/>
</dbReference>
<comment type="catalytic activity">
    <reaction evidence="10">
        <text>1D-myo-inositol 1,2,5,6-tetrakisphosphate + H2O = 1D-myo-inositol 1,2,6-trisphosphate + phosphate</text>
        <dbReference type="Rhea" id="RHEA:77119"/>
        <dbReference type="ChEBI" id="CHEBI:15377"/>
        <dbReference type="ChEBI" id="CHEBI:43474"/>
        <dbReference type="ChEBI" id="CHEBI:195535"/>
        <dbReference type="ChEBI" id="CHEBI:195537"/>
    </reaction>
    <physiologicalReaction direction="left-to-right" evidence="10">
        <dbReference type="Rhea" id="RHEA:77120"/>
    </physiologicalReaction>
</comment>
<dbReference type="GO" id="GO:0005576">
    <property type="term" value="C:extracellular region"/>
    <property type="evidence" value="ECO:0007669"/>
    <property type="project" value="UniProtKB-SubCell"/>
</dbReference>
<dbReference type="InterPro" id="IPR033379">
    <property type="entry name" value="Acid_Pase_AS"/>
</dbReference>
<dbReference type="EMBL" id="KZ679007">
    <property type="protein sequence ID" value="PSS25559.1"/>
    <property type="molecule type" value="Genomic_DNA"/>
</dbReference>
<evidence type="ECO:0000256" key="7">
    <source>
        <dbReference type="ARBA" id="ARBA00023180"/>
    </source>
</evidence>
<keyword evidence="6" id="KW-1015">Disulfide bond</keyword>
<comment type="catalytic activity">
    <reaction evidence="12">
        <text>1D-myo-inositol 1,2,6-trisphosphate + H2O = 1D-myo-inositol 1,2-bisphosphate + phosphate</text>
        <dbReference type="Rhea" id="RHEA:77131"/>
        <dbReference type="ChEBI" id="CHEBI:15377"/>
        <dbReference type="ChEBI" id="CHEBI:43474"/>
        <dbReference type="ChEBI" id="CHEBI:195537"/>
        <dbReference type="ChEBI" id="CHEBI:195539"/>
    </reaction>
    <physiologicalReaction direction="left-to-right" evidence="12">
        <dbReference type="Rhea" id="RHEA:77132"/>
    </physiologicalReaction>
</comment>
<evidence type="ECO:0000256" key="8">
    <source>
        <dbReference type="ARBA" id="ARBA00041857"/>
    </source>
</evidence>
<dbReference type="FunFam" id="3.40.50.1240:FF:000027">
    <property type="entry name" value="3-phytase A"/>
    <property type="match status" value="1"/>
</dbReference>
<keyword evidence="17" id="KW-1133">Transmembrane helix</keyword>
<dbReference type="Proteomes" id="UP000241818">
    <property type="component" value="Unassembled WGS sequence"/>
</dbReference>
<evidence type="ECO:0000313" key="19">
    <source>
        <dbReference type="Proteomes" id="UP000241818"/>
    </source>
</evidence>
<dbReference type="SUPFAM" id="SSF53254">
    <property type="entry name" value="Phosphoglycerate mutase-like"/>
    <property type="match status" value="1"/>
</dbReference>
<keyword evidence="5" id="KW-0378">Hydrolase</keyword>
<gene>
    <name evidence="18" type="ORF">M430DRAFT_134090</name>
</gene>
<dbReference type="Pfam" id="PF00328">
    <property type="entry name" value="His_Phos_2"/>
    <property type="match status" value="1"/>
</dbReference>
<dbReference type="InParanoid" id="A0A2T3BBA5"/>
<dbReference type="GeneID" id="36570412"/>
<dbReference type="RefSeq" id="XP_024724158.1">
    <property type="nucleotide sequence ID" value="XM_024862331.1"/>
</dbReference>
<evidence type="ECO:0000256" key="14">
    <source>
        <dbReference type="ARBA" id="ARBA00043788"/>
    </source>
</evidence>
<evidence type="ECO:0000256" key="2">
    <source>
        <dbReference type="ARBA" id="ARBA00005375"/>
    </source>
</evidence>
<evidence type="ECO:0000256" key="17">
    <source>
        <dbReference type="SAM" id="Phobius"/>
    </source>
</evidence>
<keyword evidence="17" id="KW-0812">Transmembrane</keyword>
<comment type="similarity">
    <text evidence="2">Belongs to the histidine acid phosphatase family.</text>
</comment>
<comment type="catalytic activity">
    <reaction evidence="14">
        <text>1D-myo-inositol hexakisphosphate + H2O = 1D-myo-inositol 1,2,4,5,6-pentakisphosphate + phosphate</text>
        <dbReference type="Rhea" id="RHEA:16989"/>
        <dbReference type="ChEBI" id="CHEBI:15377"/>
        <dbReference type="ChEBI" id="CHEBI:43474"/>
        <dbReference type="ChEBI" id="CHEBI:57798"/>
        <dbReference type="ChEBI" id="CHEBI:58130"/>
        <dbReference type="EC" id="3.1.3.8"/>
    </reaction>
    <physiologicalReaction direction="left-to-right" evidence="14">
        <dbReference type="Rhea" id="RHEA:16990"/>
    </physiologicalReaction>
</comment>
<dbReference type="PANTHER" id="PTHR20963:SF24">
    <property type="entry name" value="3-PHYTASE B"/>
    <property type="match status" value="1"/>
</dbReference>
<keyword evidence="17" id="KW-0472">Membrane</keyword>
<dbReference type="GO" id="GO:0003993">
    <property type="term" value="F:acid phosphatase activity"/>
    <property type="evidence" value="ECO:0007669"/>
    <property type="project" value="TreeGrafter"/>
</dbReference>
<evidence type="ECO:0000256" key="3">
    <source>
        <dbReference type="ARBA" id="ARBA00012632"/>
    </source>
</evidence>
<dbReference type="GO" id="GO:0016158">
    <property type="term" value="F:inositol hexakisphosphate 3-phosphatase activity"/>
    <property type="evidence" value="ECO:0007669"/>
    <property type="project" value="UniProtKB-EC"/>
</dbReference>
<dbReference type="CDD" id="cd07061">
    <property type="entry name" value="HP_HAP_like"/>
    <property type="match status" value="1"/>
</dbReference>
<evidence type="ECO:0000256" key="6">
    <source>
        <dbReference type="ARBA" id="ARBA00023157"/>
    </source>
</evidence>
<accession>A0A2T3BBA5</accession>
<comment type="subcellular location">
    <subcellularLocation>
        <location evidence="1">Secreted</location>
    </subcellularLocation>
</comment>
<dbReference type="InterPro" id="IPR000560">
    <property type="entry name" value="His_Pase_clade-2"/>
</dbReference>
<keyword evidence="19" id="KW-1185">Reference proteome</keyword>
<comment type="catalytic activity">
    <reaction evidence="13">
        <text>1D-myo-inositol 1,2,4,5,6-pentakisphosphate + H2O = 1D-myo-inositol 1,2,5,6-tetrakisphosphate + phosphate</text>
        <dbReference type="Rhea" id="RHEA:77115"/>
        <dbReference type="ChEBI" id="CHEBI:15377"/>
        <dbReference type="ChEBI" id="CHEBI:43474"/>
        <dbReference type="ChEBI" id="CHEBI:57798"/>
        <dbReference type="ChEBI" id="CHEBI:195535"/>
    </reaction>
    <physiologicalReaction direction="left-to-right" evidence="13">
        <dbReference type="Rhea" id="RHEA:77116"/>
    </physiologicalReaction>
</comment>
<dbReference type="STRING" id="857342.A0A2T3BBA5"/>
<dbReference type="EC" id="3.1.3.8" evidence="3"/>
<evidence type="ECO:0000256" key="16">
    <source>
        <dbReference type="ARBA" id="ARBA00044262"/>
    </source>
</evidence>
<dbReference type="InterPro" id="IPR029033">
    <property type="entry name" value="His_PPase_superfam"/>
</dbReference>
<evidence type="ECO:0000256" key="10">
    <source>
        <dbReference type="ARBA" id="ARBA00043670"/>
    </source>
</evidence>
<dbReference type="FunCoup" id="A0A2T3BBA5">
    <property type="interactions" value="434"/>
</dbReference>
<dbReference type="AlphaFoldDB" id="A0A2T3BBA5"/>
<dbReference type="PROSITE" id="PS00616">
    <property type="entry name" value="HIS_ACID_PHOSPHAT_1"/>
    <property type="match status" value="1"/>
</dbReference>